<evidence type="ECO:0000313" key="5">
    <source>
        <dbReference type="EMBL" id="MER2491248.1"/>
    </source>
</evidence>
<dbReference type="PANTHER" id="PTHR30469:SF12">
    <property type="entry name" value="MULTIDRUG RESISTANCE PROTEIN MDTA"/>
    <property type="match status" value="1"/>
</dbReference>
<comment type="caution">
    <text evidence="5">The sequence shown here is derived from an EMBL/GenBank/DDBJ whole genome shotgun (WGS) entry which is preliminary data.</text>
</comment>
<reference evidence="5 6" key="1">
    <citation type="submission" date="2024-06" db="EMBL/GenBank/DDBJ databases">
        <authorList>
            <person name="Chen R.Y."/>
        </authorList>
    </citation>
    <scope>NUCLEOTIDE SEQUENCE [LARGE SCALE GENOMIC DNA]</scope>
    <source>
        <strain evidence="5 6">D2</strain>
    </source>
</reference>
<proteinExistence type="inferred from homology"/>
<dbReference type="PANTHER" id="PTHR30469">
    <property type="entry name" value="MULTIDRUG RESISTANCE PROTEIN MDTA"/>
    <property type="match status" value="1"/>
</dbReference>
<evidence type="ECO:0000259" key="4">
    <source>
        <dbReference type="Pfam" id="PF25917"/>
    </source>
</evidence>
<dbReference type="NCBIfam" id="TIGR01730">
    <property type="entry name" value="RND_mfp"/>
    <property type="match status" value="1"/>
</dbReference>
<evidence type="ECO:0000256" key="1">
    <source>
        <dbReference type="ARBA" id="ARBA00009477"/>
    </source>
</evidence>
<dbReference type="SUPFAM" id="SSF111369">
    <property type="entry name" value="HlyD-like secretion proteins"/>
    <property type="match status" value="1"/>
</dbReference>
<keyword evidence="2" id="KW-0175">Coiled coil</keyword>
<organism evidence="5 6">
    <name type="scientific">Catenovulum sediminis</name>
    <dbReference type="NCBI Taxonomy" id="1740262"/>
    <lineage>
        <taxon>Bacteria</taxon>
        <taxon>Pseudomonadati</taxon>
        <taxon>Pseudomonadota</taxon>
        <taxon>Gammaproteobacteria</taxon>
        <taxon>Alteromonadales</taxon>
        <taxon>Alteromonadaceae</taxon>
        <taxon>Catenovulum</taxon>
    </lineage>
</organism>
<dbReference type="Proteomes" id="UP001467690">
    <property type="component" value="Unassembled WGS sequence"/>
</dbReference>
<dbReference type="Pfam" id="PF25917">
    <property type="entry name" value="BSH_RND"/>
    <property type="match status" value="1"/>
</dbReference>
<keyword evidence="3" id="KW-1133">Transmembrane helix</keyword>
<dbReference type="Gene3D" id="2.40.50.100">
    <property type="match status" value="1"/>
</dbReference>
<comment type="similarity">
    <text evidence="1">Belongs to the membrane fusion protein (MFP) (TC 8.A.1) family.</text>
</comment>
<feature type="domain" description="Multidrug resistance protein MdtA-like barrel-sandwich hybrid" evidence="4">
    <location>
        <begin position="70"/>
        <end position="206"/>
    </location>
</feature>
<keyword evidence="3" id="KW-0472">Membrane</keyword>
<protein>
    <submittedName>
        <fullName evidence="5">Efflux RND transporter periplasmic adaptor subunit</fullName>
    </submittedName>
</protein>
<name>A0ABV1RE97_9ALTE</name>
<evidence type="ECO:0000313" key="6">
    <source>
        <dbReference type="Proteomes" id="UP001467690"/>
    </source>
</evidence>
<keyword evidence="3" id="KW-0812">Transmembrane</keyword>
<dbReference type="Gene3D" id="2.40.30.170">
    <property type="match status" value="1"/>
</dbReference>
<keyword evidence="6" id="KW-1185">Reference proteome</keyword>
<dbReference type="Gene3D" id="1.10.287.470">
    <property type="entry name" value="Helix hairpin bin"/>
    <property type="match status" value="1"/>
</dbReference>
<gene>
    <name evidence="5" type="ORF">ABS311_05060</name>
</gene>
<feature type="transmembrane region" description="Helical" evidence="3">
    <location>
        <begin position="9"/>
        <end position="26"/>
    </location>
</feature>
<evidence type="ECO:0000256" key="3">
    <source>
        <dbReference type="SAM" id="Phobius"/>
    </source>
</evidence>
<evidence type="ECO:0000256" key="2">
    <source>
        <dbReference type="SAM" id="Coils"/>
    </source>
</evidence>
<dbReference type="InterPro" id="IPR006143">
    <property type="entry name" value="RND_pump_MFP"/>
</dbReference>
<dbReference type="EMBL" id="JBELOE010000093">
    <property type="protein sequence ID" value="MER2491248.1"/>
    <property type="molecule type" value="Genomic_DNA"/>
</dbReference>
<dbReference type="InterPro" id="IPR058625">
    <property type="entry name" value="MdtA-like_BSH"/>
</dbReference>
<sequence length="388" mass="43202">MHIKVHKKVFLPILILALAVLIFLFLKSMKSAPQQKPIEHQPPLVAVSEIEWGNWPIHITAQGIVKAKRSIQLAAQVSGQVSNLSNDFYSGGLFKKDQLLVQIEQADYQTEVKSAQAQLARAQAALKEEQARGKVAEVEWQDIKQQASDLALRIPQLETEQANVQFAQAQLERAQRQLQRTRIQAPFNAVVAARYVELGSYLNAGSVVADLYATNVAEVRLPVTLQQFEFIQPSTNQVHFAPVRVRLNNTQGKPASWQAHLVRSEKVVIEGNQTIVLVAEVDDPYNFKQGHAKALFFGQYLEAQIPLSGLGQTARIPRYLLTARQTLLVENNQRLFIREPNIAFKDSQYIYVTDGLSAGDRIITSALSNAIDGSAVRVHQSGSAKEDK</sequence>
<accession>A0ABV1RE97</accession>
<feature type="coiled-coil region" evidence="2">
    <location>
        <begin position="105"/>
        <end position="184"/>
    </location>
</feature>